<evidence type="ECO:0000256" key="1">
    <source>
        <dbReference type="ARBA" id="ARBA00004141"/>
    </source>
</evidence>
<comment type="subcellular location">
    <subcellularLocation>
        <location evidence="1">Membrane</location>
        <topology evidence="1">Multi-pass membrane protein</topology>
    </subcellularLocation>
</comment>
<dbReference type="InterPro" id="IPR036249">
    <property type="entry name" value="Thioredoxin-like_sf"/>
</dbReference>
<dbReference type="Pfam" id="PF23733">
    <property type="entry name" value="GRXCR1-2_C"/>
    <property type="match status" value="1"/>
</dbReference>
<evidence type="ECO:0000256" key="3">
    <source>
        <dbReference type="ARBA" id="ARBA00022989"/>
    </source>
</evidence>
<keyword evidence="2 6" id="KW-0812">Transmembrane</keyword>
<proteinExistence type="predicted"/>
<keyword evidence="8" id="KW-1185">Reference proteome</keyword>
<evidence type="ECO:0000256" key="5">
    <source>
        <dbReference type="SAM" id="Coils"/>
    </source>
</evidence>
<evidence type="ECO:0000256" key="4">
    <source>
        <dbReference type="ARBA" id="ARBA00023136"/>
    </source>
</evidence>
<comment type="caution">
    <text evidence="7">The sequence shown here is derived from an EMBL/GenBank/DDBJ whole genome shotgun (WGS) entry which is preliminary data.</text>
</comment>
<dbReference type="InterPro" id="IPR006876">
    <property type="entry name" value="LMBR1-like_membr_prot"/>
</dbReference>
<dbReference type="Proteomes" id="UP000636800">
    <property type="component" value="Chromosome 1"/>
</dbReference>
<feature type="transmembrane region" description="Helical" evidence="6">
    <location>
        <begin position="224"/>
        <end position="247"/>
    </location>
</feature>
<evidence type="ECO:0000256" key="6">
    <source>
        <dbReference type="SAM" id="Phobius"/>
    </source>
</evidence>
<dbReference type="PANTHER" id="PTHR31652:SF0">
    <property type="entry name" value="LIMR FAMILY PROTEIN DDB_G0283707-RELATED"/>
    <property type="match status" value="1"/>
</dbReference>
<dbReference type="OrthoDB" id="6108017at2759"/>
<dbReference type="Pfam" id="PF04791">
    <property type="entry name" value="LMBR1"/>
    <property type="match status" value="1"/>
</dbReference>
<dbReference type="EMBL" id="JADCNL010000001">
    <property type="protein sequence ID" value="KAG0499007.1"/>
    <property type="molecule type" value="Genomic_DNA"/>
</dbReference>
<keyword evidence="4 6" id="KW-0472">Membrane</keyword>
<dbReference type="SUPFAM" id="SSF52833">
    <property type="entry name" value="Thioredoxin-like"/>
    <property type="match status" value="1"/>
</dbReference>
<protein>
    <recommendedName>
        <fullName evidence="9">LIMR family protein</fullName>
    </recommendedName>
</protein>
<keyword evidence="3 6" id="KW-1133">Transmembrane helix</keyword>
<evidence type="ECO:0000313" key="7">
    <source>
        <dbReference type="EMBL" id="KAG0499007.1"/>
    </source>
</evidence>
<reference evidence="7 8" key="1">
    <citation type="journal article" date="2020" name="Nat. Food">
        <title>A phased Vanilla planifolia genome enables genetic improvement of flavour and production.</title>
        <authorList>
            <person name="Hasing T."/>
            <person name="Tang H."/>
            <person name="Brym M."/>
            <person name="Khazi F."/>
            <person name="Huang T."/>
            <person name="Chambers A.H."/>
        </authorList>
    </citation>
    <scope>NUCLEOTIDE SEQUENCE [LARGE SCALE GENOMIC DNA]</scope>
    <source>
        <tissue evidence="7">Leaf</tissue>
    </source>
</reference>
<feature type="transmembrane region" description="Helical" evidence="6">
    <location>
        <begin position="367"/>
        <end position="386"/>
    </location>
</feature>
<keyword evidence="5" id="KW-0175">Coiled coil</keyword>
<dbReference type="AlphaFoldDB" id="A0A835S8V8"/>
<feature type="coiled-coil region" evidence="5">
    <location>
        <begin position="148"/>
        <end position="202"/>
    </location>
</feature>
<organism evidence="7 8">
    <name type="scientific">Vanilla planifolia</name>
    <name type="common">Vanilla</name>
    <dbReference type="NCBI Taxonomy" id="51239"/>
    <lineage>
        <taxon>Eukaryota</taxon>
        <taxon>Viridiplantae</taxon>
        <taxon>Streptophyta</taxon>
        <taxon>Embryophyta</taxon>
        <taxon>Tracheophyta</taxon>
        <taxon>Spermatophyta</taxon>
        <taxon>Magnoliopsida</taxon>
        <taxon>Liliopsida</taxon>
        <taxon>Asparagales</taxon>
        <taxon>Orchidaceae</taxon>
        <taxon>Vanilloideae</taxon>
        <taxon>Vanilleae</taxon>
        <taxon>Vanilla</taxon>
    </lineage>
</organism>
<evidence type="ECO:0000256" key="2">
    <source>
        <dbReference type="ARBA" id="ARBA00022692"/>
    </source>
</evidence>
<gene>
    <name evidence="7" type="ORF">HPP92_003698</name>
</gene>
<dbReference type="PANTHER" id="PTHR31652">
    <property type="entry name" value="LIMR FAMILY PROTEIN DDB_G0283707-RELATED"/>
    <property type="match status" value="1"/>
</dbReference>
<dbReference type="Gene3D" id="3.40.30.10">
    <property type="entry name" value="Glutaredoxin"/>
    <property type="match status" value="1"/>
</dbReference>
<name>A0A835S8V8_VANPL</name>
<feature type="transmembrane region" description="Helical" evidence="6">
    <location>
        <begin position="658"/>
        <end position="677"/>
    </location>
</feature>
<evidence type="ECO:0000313" key="8">
    <source>
        <dbReference type="Proteomes" id="UP000636800"/>
    </source>
</evidence>
<feature type="transmembrane region" description="Helical" evidence="6">
    <location>
        <begin position="267"/>
        <end position="294"/>
    </location>
</feature>
<feature type="transmembrane region" description="Helical" evidence="6">
    <location>
        <begin position="314"/>
        <end position="336"/>
    </location>
</feature>
<sequence length="681" mass="75426">MLVNDCCRSVGKRLLSAGLWVAVSALVCALTLGILYGLVGKVDFTVRHLSSAATSFPTSWTDFSRSQPCIGPSAHQCDAYLASASSESTWTMRASFPEYVVALATIVGSVLFTIFGGVGIACLPLGLIFSFVRRPKTVITRSQYIKEATELGKKARELKKAAEALHQDERNGSKGRKWRKNVKAIEKELLLLEDDMKTLEEMYPQGEKAETAWALTVLGYFAKLVLGIVGLIVSVAWVAHIIIYLLIRPPLSPFLNEVFIKLDDVWGLLGTAAFAFFCFYLLMAVVAGAMMLGLRLVFVTIHPMKWGATLMNSFLFNVGLILLCSISVIQFCATAFGSYAQATAAQDIFGHTLQSLRGIKYLYKYNIFPYVFVVLAAITLLLYLLFRFDSLLFPVMYYAIPCSACHRSIALEFRSRASSSSRCSCHGTIFVAGSPCSVLPVLRRRVLLEGRSRSPPRRGVISGPKSPSAVFGLSLTSTSSLRSCRSDENRIFLCYTNLGVVRCTFEECRSVRSIFCGFRVAVHERDRSMDSRFPSELQGFLGGGKPLTVQRAFIGGRHIGGAVEIGRLHETGELKKFLEGIPSPVTRRLPAMRWRYLRPTCESCTGATGVRTRRAVVFVKCPACNENGLSRFSDCVSNLINRYYKYCYTKTSKNYPHLFVNVTLIMSLLFQSAISALDKQT</sequence>
<feature type="transmembrane region" description="Helical" evidence="6">
    <location>
        <begin position="18"/>
        <end position="39"/>
    </location>
</feature>
<dbReference type="PROSITE" id="PS51354">
    <property type="entry name" value="GLUTAREDOXIN_2"/>
    <property type="match status" value="1"/>
</dbReference>
<accession>A0A835S8V8</accession>
<dbReference type="GO" id="GO:0016020">
    <property type="term" value="C:membrane"/>
    <property type="evidence" value="ECO:0007669"/>
    <property type="project" value="UniProtKB-SubCell"/>
</dbReference>
<feature type="transmembrane region" description="Helical" evidence="6">
    <location>
        <begin position="99"/>
        <end position="132"/>
    </location>
</feature>
<evidence type="ECO:0008006" key="9">
    <source>
        <dbReference type="Google" id="ProtNLM"/>
    </source>
</evidence>